<evidence type="ECO:0000313" key="2">
    <source>
        <dbReference type="Proteomes" id="UP000011668"/>
    </source>
</evidence>
<proteinExistence type="predicted"/>
<sequence length="59" mass="6771">MWGMNQQPVASEVNVLTRSRAPLLIFGQTESWTDLSVVQTCQLFFCQFYEPAWLNVCAD</sequence>
<dbReference type="Proteomes" id="UP000011668">
    <property type="component" value="Unassembled WGS sequence"/>
</dbReference>
<dbReference type="AlphaFoldDB" id="L8X0I3"/>
<dbReference type="HOGENOM" id="CLU_2962503_0_0_1"/>
<reference evidence="1 2" key="1">
    <citation type="journal article" date="2013" name="Nat. Commun.">
        <title>The evolution and pathogenic mechanisms of the rice sheath blight pathogen.</title>
        <authorList>
            <person name="Zheng A."/>
            <person name="Lin R."/>
            <person name="Xu L."/>
            <person name="Qin P."/>
            <person name="Tang C."/>
            <person name="Ai P."/>
            <person name="Zhang D."/>
            <person name="Liu Y."/>
            <person name="Sun Z."/>
            <person name="Feng H."/>
            <person name="Wang Y."/>
            <person name="Chen Y."/>
            <person name="Liang X."/>
            <person name="Fu R."/>
            <person name="Li Q."/>
            <person name="Zhang J."/>
            <person name="Yu X."/>
            <person name="Xie Z."/>
            <person name="Ding L."/>
            <person name="Guan P."/>
            <person name="Tang J."/>
            <person name="Liang Y."/>
            <person name="Wang S."/>
            <person name="Deng Q."/>
            <person name="Li S."/>
            <person name="Zhu J."/>
            <person name="Wang L."/>
            <person name="Liu H."/>
            <person name="Li P."/>
        </authorList>
    </citation>
    <scope>NUCLEOTIDE SEQUENCE [LARGE SCALE GENOMIC DNA]</scope>
    <source>
        <strain evidence="2">AG-1 IA</strain>
    </source>
</reference>
<evidence type="ECO:0000313" key="1">
    <source>
        <dbReference type="EMBL" id="ELU43801.1"/>
    </source>
</evidence>
<dbReference type="EMBL" id="AFRT01000480">
    <property type="protein sequence ID" value="ELU43801.1"/>
    <property type="molecule type" value="Genomic_DNA"/>
</dbReference>
<gene>
    <name evidence="1" type="ORF">AG1IA_02166</name>
</gene>
<comment type="caution">
    <text evidence="1">The sequence shown here is derived from an EMBL/GenBank/DDBJ whole genome shotgun (WGS) entry which is preliminary data.</text>
</comment>
<organism evidence="1 2">
    <name type="scientific">Thanatephorus cucumeris (strain AG1-IA)</name>
    <name type="common">Rice sheath blight fungus</name>
    <name type="synonym">Rhizoctonia solani</name>
    <dbReference type="NCBI Taxonomy" id="983506"/>
    <lineage>
        <taxon>Eukaryota</taxon>
        <taxon>Fungi</taxon>
        <taxon>Dikarya</taxon>
        <taxon>Basidiomycota</taxon>
        <taxon>Agaricomycotina</taxon>
        <taxon>Agaricomycetes</taxon>
        <taxon>Cantharellales</taxon>
        <taxon>Ceratobasidiaceae</taxon>
        <taxon>Rhizoctonia</taxon>
        <taxon>Rhizoctonia solani AG-1</taxon>
    </lineage>
</organism>
<name>L8X0I3_THACA</name>
<accession>L8X0I3</accession>
<keyword evidence="2" id="KW-1185">Reference proteome</keyword>
<protein>
    <submittedName>
        <fullName evidence="1">Uncharacterized protein</fullName>
    </submittedName>
</protein>